<organism evidence="2">
    <name type="scientific">Pieris brassicae granulosis virus</name>
    <name type="common">PbGV</name>
    <name type="synonym">Pieris brassicae granulovirus</name>
    <dbReference type="NCBI Taxonomy" id="10465"/>
    <lineage>
        <taxon>Viruses</taxon>
        <taxon>Viruses incertae sedis</taxon>
        <taxon>Naldaviricetes</taxon>
        <taxon>Lefavirales</taxon>
        <taxon>Baculoviridae</taxon>
        <taxon>Betabaculovirus</taxon>
        <taxon>Betabaculovirus arrapae</taxon>
    </lineage>
</organism>
<evidence type="ECO:0000313" key="2">
    <source>
        <dbReference type="EMBL" id="QNN89506.1"/>
    </source>
</evidence>
<dbReference type="InterPro" id="IPR009615">
    <property type="entry name" value="Desmo_N"/>
</dbReference>
<reference evidence="2" key="1">
    <citation type="submission" date="2019-11" db="EMBL/GenBank/DDBJ databases">
        <title>Studies on the baculoviruses infecting the caterpillars, Spilarctia obliqua Walker (Erebidae) and Pieris brassicae Linn. (Pieridae) (Insecta: Lepidoptera).</title>
        <authorList>
            <person name="Paul S."/>
            <person name="Arumugaperumal A."/>
            <person name="Sathiya Balasingh Thangapandi E.J.J."/>
            <person name="Sarjubala Devi H."/>
            <person name="Johnson T."/>
            <person name="Maisnam S."/>
            <person name="Krishnavel S."/>
            <person name="Soman Syamala S."/>
            <person name="Ramamoorthy S."/>
            <person name="Karthikeyan R."/>
            <person name="Subburaman C."/>
            <person name="Jeyaprakash R."/>
            <person name="Azhaguchamy M."/>
            <person name="Ramaiyer V."/>
            <person name="Sivasubramaniam S."/>
        </authorList>
    </citation>
    <scope>NUCLEOTIDE SEQUENCE</scope>
    <source>
        <strain evidence="2">Manipur</strain>
    </source>
</reference>
<feature type="domain" description="Viral desmoplakin N-terminal" evidence="1">
    <location>
        <begin position="5"/>
        <end position="57"/>
    </location>
</feature>
<accession>A0A7G9U8S5</accession>
<organismHost>
    <name type="scientific">Pieris brassicae</name>
    <name type="common">White butterfly</name>
    <name type="synonym">Large white butterfly</name>
    <dbReference type="NCBI Taxonomy" id="7116"/>
</organismHost>
<dbReference type="EMBL" id="MN750572">
    <property type="protein sequence ID" value="QNN89506.1"/>
    <property type="molecule type" value="Genomic_DNA"/>
</dbReference>
<protein>
    <submittedName>
        <fullName evidence="2">Desmoplakin</fullName>
    </submittedName>
</protein>
<dbReference type="Pfam" id="PF06771">
    <property type="entry name" value="Desmo_N"/>
    <property type="match status" value="1"/>
</dbReference>
<evidence type="ECO:0000259" key="1">
    <source>
        <dbReference type="Pfam" id="PF06771"/>
    </source>
</evidence>
<sequence length="60" mass="6818">MILTRYKGVDVTPHTFNNLIKTITNQRSVSNTSASKTNFEDKIREIILAFNPNLKNQAPI</sequence>
<name>A0A7G9U8S5_GVPB</name>
<proteinExistence type="predicted"/>